<dbReference type="EMBL" id="LIAE01010330">
    <property type="protein sequence ID" value="PAV63081.1"/>
    <property type="molecule type" value="Genomic_DNA"/>
</dbReference>
<dbReference type="CDD" id="cd22593">
    <property type="entry name" value="Kunitz_conkunitzin"/>
    <property type="match status" value="6"/>
</dbReference>
<protein>
    <recommendedName>
        <fullName evidence="3">BPTI/Kunitz inhibitor domain-containing protein</fullName>
    </recommendedName>
</protein>
<feature type="domain" description="BPTI/Kunitz inhibitor" evidence="3">
    <location>
        <begin position="273"/>
        <end position="323"/>
    </location>
</feature>
<comment type="caution">
    <text evidence="4">The sequence shown here is derived from an EMBL/GenBank/DDBJ whole genome shotgun (WGS) entry which is preliminary data.</text>
</comment>
<dbReference type="SMART" id="SM00289">
    <property type="entry name" value="WR1"/>
    <property type="match status" value="3"/>
</dbReference>
<feature type="region of interest" description="Disordered" evidence="1">
    <location>
        <begin position="177"/>
        <end position="214"/>
    </location>
</feature>
<evidence type="ECO:0000313" key="5">
    <source>
        <dbReference type="Proteomes" id="UP000218231"/>
    </source>
</evidence>
<keyword evidence="5" id="KW-1185">Reference proteome</keyword>
<dbReference type="GO" id="GO:0004867">
    <property type="term" value="F:serine-type endopeptidase inhibitor activity"/>
    <property type="evidence" value="ECO:0007669"/>
    <property type="project" value="InterPro"/>
</dbReference>
<feature type="compositionally biased region" description="Polar residues" evidence="1">
    <location>
        <begin position="679"/>
        <end position="692"/>
    </location>
</feature>
<sequence>MLFECVAFHFLLLFQRIDQTKADTLVKTATINTINYEVTNRCHLPPAVGYGKQTMRRFYYDWKTDGCHELQYSGIGGNENSFITYEKCEAVCRGAGEPPISLPSNLKISTKDKKIPIEKQGSVKQTPGPPIGANLPITSWATFPTADITSQPIQIQTSTIKSKEIYPAIQAQATTAKPIIPSSSSSENRVLSSHQKSNSVPTEPVPFASNPCSLPPDKGKPGGVARKLFYFDMSSLSCVLFTYLGNGGNSNRFESAAVCSRVCGIGKPTRRSCDLPAAAGSGPFKIPRYYFDSSTKACQRFYYTGKDGNDNRFHKKHKCERLCLGKRPKTTTKDNYHHGYNYETSTSTSTETFTRPTMSVAFTVPPTTTDRIIQQLVSQSTVSQILEMSTVDLQPEIFGAPENGNQGGPIGAIYTGNSYEETPPPLPRPPIQPSISPVSSQEFPNSNSIYPQQPIASSSNFFKPYSSSEQLTTTTQAAVTSAPMFNWNQMVTVPPFEELPTGETSSEMPFPTLIYEPRGEQLPRMTPPSSYPNPPTATFPPYLLPNQTPPNIDQVFSRLISNQENFIAPLLGLSTPQPLPNPEPESQPQELLPYLPQIMENKNIQQQQQGSQIAPINNSQSVPSAPSVPLMPHPVGISSPNSQPQQPQMIIPQPPSSNGKLPSLRQPYIPLPNLPSPSQPVLSTSNGNQVPNLGQLPTFVFPPPSSQQASFERTGSSQEINGSSQNQQLNIMGSLPASSFPTLVGPEPAITNDIDQQQQPVSNVTFASYENSPCSIPLVGDATILCADGKVQCSVNTFCQIGEGQSICCPISDQPPCQQSLQEGIGTSSIGRWYFDSSSSLCLPFIFKGFKGNQNNFVSYEACRRACGGRTVCANGDPLMPEPANIDCATGSSTCSLDYSCTAIGAGHSLCCPTTPQLSSAAVAVVSNASPCEQLIDSGFGSDSHHRWAYDGGQCVSFLYKGHGGNQNNFLTRQDCESICKGHPSIPVRCNHPAASGHGSEYLMRYFYSQEYHQCLHFIYSGEGGNENNFMNLAECLETCVANGVRFNSLAFNPSIQTSTFSFTFLPSRICPQGDPITMENGQPLQCDWRRNAKCPGETVCSPVGETGFCCPSPMSYCLQSRPPISVCNAPNFQPVQEIRFTYDPLADKCVRFSYANCSPQIQAEASLNMFSSNSQFSVILNSISANRIPTQFLGPTPNGIHLREPFSFQPKKRSGMNFSGSLQLSGSICTA</sequence>
<organism evidence="4 5">
    <name type="scientific">Diploscapter pachys</name>
    <dbReference type="NCBI Taxonomy" id="2018661"/>
    <lineage>
        <taxon>Eukaryota</taxon>
        <taxon>Metazoa</taxon>
        <taxon>Ecdysozoa</taxon>
        <taxon>Nematoda</taxon>
        <taxon>Chromadorea</taxon>
        <taxon>Rhabditida</taxon>
        <taxon>Rhabditina</taxon>
        <taxon>Rhabditomorpha</taxon>
        <taxon>Rhabditoidea</taxon>
        <taxon>Rhabditidae</taxon>
        <taxon>Diploscapter</taxon>
    </lineage>
</organism>
<reference evidence="4 5" key="1">
    <citation type="journal article" date="2017" name="Curr. Biol.">
        <title>Genome architecture and evolution of a unichromosomal asexual nematode.</title>
        <authorList>
            <person name="Fradin H."/>
            <person name="Zegar C."/>
            <person name="Gutwein M."/>
            <person name="Lucas J."/>
            <person name="Kovtun M."/>
            <person name="Corcoran D."/>
            <person name="Baugh L.R."/>
            <person name="Kiontke K."/>
            <person name="Gunsalus K."/>
            <person name="Fitch D.H."/>
            <person name="Piano F."/>
        </authorList>
    </citation>
    <scope>NUCLEOTIDE SEQUENCE [LARGE SCALE GENOMIC DNA]</scope>
    <source>
        <strain evidence="4">PF1309</strain>
    </source>
</reference>
<dbReference type="STRING" id="2018661.A0A2A2JN50"/>
<dbReference type="Proteomes" id="UP000218231">
    <property type="component" value="Unassembled WGS sequence"/>
</dbReference>
<evidence type="ECO:0000313" key="4">
    <source>
        <dbReference type="EMBL" id="PAV63081.1"/>
    </source>
</evidence>
<evidence type="ECO:0000256" key="1">
    <source>
        <dbReference type="SAM" id="MobiDB-lite"/>
    </source>
</evidence>
<feature type="domain" description="BPTI/Kunitz inhibitor" evidence="3">
    <location>
        <begin position="817"/>
        <end position="867"/>
    </location>
</feature>
<feature type="compositionally biased region" description="Polar residues" evidence="1">
    <location>
        <begin position="706"/>
        <end position="722"/>
    </location>
</feature>
<feature type="region of interest" description="Disordered" evidence="1">
    <location>
        <begin position="604"/>
        <end position="722"/>
    </location>
</feature>
<gene>
    <name evidence="4" type="ORF">WR25_17324</name>
</gene>
<dbReference type="SMART" id="SM00131">
    <property type="entry name" value="KU"/>
    <property type="match status" value="6"/>
</dbReference>
<feature type="domain" description="BPTI/Kunitz inhibitor" evidence="3">
    <location>
        <begin position="990"/>
        <end position="1040"/>
    </location>
</feature>
<feature type="signal peptide" evidence="2">
    <location>
        <begin position="1"/>
        <end position="22"/>
    </location>
</feature>
<feature type="compositionally biased region" description="Low complexity" evidence="1">
    <location>
        <begin position="637"/>
        <end position="651"/>
    </location>
</feature>
<dbReference type="Gene3D" id="4.10.410.10">
    <property type="entry name" value="Pancreatic trypsin inhibitor Kunitz domain"/>
    <property type="match status" value="6"/>
</dbReference>
<dbReference type="PANTHER" id="PTHR46339">
    <property type="entry name" value="PROTEIN CBG15282-RELATED"/>
    <property type="match status" value="1"/>
</dbReference>
<evidence type="ECO:0000256" key="2">
    <source>
        <dbReference type="SAM" id="SignalP"/>
    </source>
</evidence>
<feature type="domain" description="BPTI/Kunitz inhibitor" evidence="3">
    <location>
        <begin position="212"/>
        <end position="263"/>
    </location>
</feature>
<proteinExistence type="predicted"/>
<dbReference type="InterPro" id="IPR053014">
    <property type="entry name" value="Cuticle_assoc_divergent"/>
</dbReference>
<dbReference type="InterPro" id="IPR028150">
    <property type="entry name" value="Lustrin_cystein"/>
</dbReference>
<dbReference type="SUPFAM" id="SSF57362">
    <property type="entry name" value="BPTI-like"/>
    <property type="match status" value="6"/>
</dbReference>
<feature type="domain" description="BPTI/Kunitz inhibitor" evidence="3">
    <location>
        <begin position="932"/>
        <end position="980"/>
    </location>
</feature>
<feature type="domain" description="BPTI/Kunitz inhibitor" evidence="3">
    <location>
        <begin position="42"/>
        <end position="92"/>
    </location>
</feature>
<name>A0A2A2JN50_9BILA</name>
<dbReference type="AlphaFoldDB" id="A0A2A2JN50"/>
<dbReference type="InterPro" id="IPR006150">
    <property type="entry name" value="Cys_repeat_1"/>
</dbReference>
<keyword evidence="2" id="KW-0732">Signal</keyword>
<dbReference type="OrthoDB" id="4473401at2759"/>
<feature type="chain" id="PRO_5012268488" description="BPTI/Kunitz inhibitor domain-containing protein" evidence="2">
    <location>
        <begin position="23"/>
        <end position="1232"/>
    </location>
</feature>
<dbReference type="Pfam" id="PF14625">
    <property type="entry name" value="Lustrin_cystein"/>
    <property type="match status" value="2"/>
</dbReference>
<feature type="compositionally biased region" description="Low complexity" evidence="1">
    <location>
        <begin position="604"/>
        <end position="617"/>
    </location>
</feature>
<dbReference type="PROSITE" id="PS50279">
    <property type="entry name" value="BPTI_KUNITZ_2"/>
    <property type="match status" value="6"/>
</dbReference>
<accession>A0A2A2JN50</accession>
<feature type="compositionally biased region" description="Pro residues" evidence="1">
    <location>
        <begin position="669"/>
        <end position="678"/>
    </location>
</feature>
<dbReference type="InterPro" id="IPR002223">
    <property type="entry name" value="Kunitz_BPTI"/>
</dbReference>
<feature type="compositionally biased region" description="Low complexity" evidence="1">
    <location>
        <begin position="182"/>
        <end position="193"/>
    </location>
</feature>
<dbReference type="PANTHER" id="PTHR46339:SF9">
    <property type="entry name" value="BPTI_KUNITZ INHIBITOR DOMAIN-CONTAINING PROTEIN"/>
    <property type="match status" value="1"/>
</dbReference>
<dbReference type="InterPro" id="IPR036880">
    <property type="entry name" value="Kunitz_BPTI_sf"/>
</dbReference>
<evidence type="ECO:0000259" key="3">
    <source>
        <dbReference type="PROSITE" id="PS50279"/>
    </source>
</evidence>
<dbReference type="Pfam" id="PF00014">
    <property type="entry name" value="Kunitz_BPTI"/>
    <property type="match status" value="6"/>
</dbReference>